<dbReference type="Proteomes" id="UP000321436">
    <property type="component" value="Unassembled WGS sequence"/>
</dbReference>
<dbReference type="AlphaFoldDB" id="A0A512RT61"/>
<proteinExistence type="predicted"/>
<evidence type="ECO:0000256" key="2">
    <source>
        <dbReference type="ARBA" id="ARBA00022692"/>
    </source>
</evidence>
<reference evidence="7 8" key="1">
    <citation type="submission" date="2019-07" db="EMBL/GenBank/DDBJ databases">
        <title>Whole genome shotgun sequence of Chitinophaga cymbidii NBRC 109752.</title>
        <authorList>
            <person name="Hosoyama A."/>
            <person name="Uohara A."/>
            <person name="Ohji S."/>
            <person name="Ichikawa N."/>
        </authorList>
    </citation>
    <scope>NUCLEOTIDE SEQUENCE [LARGE SCALE GENOMIC DNA]</scope>
    <source>
        <strain evidence="7 8">NBRC 109752</strain>
    </source>
</reference>
<keyword evidence="2 5" id="KW-0812">Transmembrane</keyword>
<dbReference type="InterPro" id="IPR010432">
    <property type="entry name" value="RDD"/>
</dbReference>
<feature type="transmembrane region" description="Helical" evidence="5">
    <location>
        <begin position="97"/>
        <end position="119"/>
    </location>
</feature>
<evidence type="ECO:0000256" key="1">
    <source>
        <dbReference type="ARBA" id="ARBA00004141"/>
    </source>
</evidence>
<dbReference type="EMBL" id="BKAU01000010">
    <property type="protein sequence ID" value="GEP98890.1"/>
    <property type="molecule type" value="Genomic_DNA"/>
</dbReference>
<protein>
    <recommendedName>
        <fullName evidence="6">RDD domain-containing protein</fullName>
    </recommendedName>
</protein>
<comment type="subcellular location">
    <subcellularLocation>
        <location evidence="1">Membrane</location>
        <topology evidence="1">Multi-pass membrane protein</topology>
    </subcellularLocation>
</comment>
<evidence type="ECO:0000313" key="8">
    <source>
        <dbReference type="Proteomes" id="UP000321436"/>
    </source>
</evidence>
<evidence type="ECO:0000256" key="3">
    <source>
        <dbReference type="ARBA" id="ARBA00022989"/>
    </source>
</evidence>
<evidence type="ECO:0000313" key="7">
    <source>
        <dbReference type="EMBL" id="GEP98890.1"/>
    </source>
</evidence>
<dbReference type="GO" id="GO:0016020">
    <property type="term" value="C:membrane"/>
    <property type="evidence" value="ECO:0007669"/>
    <property type="project" value="UniProtKB-SubCell"/>
</dbReference>
<name>A0A512RT61_9BACT</name>
<keyword evidence="4 5" id="KW-0472">Membrane</keyword>
<evidence type="ECO:0000256" key="4">
    <source>
        <dbReference type="ARBA" id="ARBA00023136"/>
    </source>
</evidence>
<dbReference type="Pfam" id="PF06271">
    <property type="entry name" value="RDD"/>
    <property type="match status" value="1"/>
</dbReference>
<keyword evidence="3 5" id="KW-1133">Transmembrane helix</keyword>
<gene>
    <name evidence="7" type="ORF">CCY01nite_51500</name>
</gene>
<comment type="caution">
    <text evidence="7">The sequence shown here is derived from an EMBL/GenBank/DDBJ whole genome shotgun (WGS) entry which is preliminary data.</text>
</comment>
<evidence type="ECO:0000259" key="6">
    <source>
        <dbReference type="Pfam" id="PF06271"/>
    </source>
</evidence>
<accession>A0A512RT61</accession>
<sequence length="125" mass="13803">MFYFSLLGFAIYFCKDSINGRSIAKRILKMQVVDNRTGRPASPLQCVVRNLFCILWPVEVLVTFGSPDRRIGDMVAGTRVDEFDPANVAQGKSSLKMLITGLLFAYGVILLITMVMALLTPSLPA</sequence>
<evidence type="ECO:0000256" key="5">
    <source>
        <dbReference type="SAM" id="Phobius"/>
    </source>
</evidence>
<feature type="domain" description="RDD" evidence="6">
    <location>
        <begin position="2"/>
        <end position="120"/>
    </location>
</feature>
<keyword evidence="8" id="KW-1185">Reference proteome</keyword>
<organism evidence="7 8">
    <name type="scientific">Chitinophaga cymbidii</name>
    <dbReference type="NCBI Taxonomy" id="1096750"/>
    <lineage>
        <taxon>Bacteria</taxon>
        <taxon>Pseudomonadati</taxon>
        <taxon>Bacteroidota</taxon>
        <taxon>Chitinophagia</taxon>
        <taxon>Chitinophagales</taxon>
        <taxon>Chitinophagaceae</taxon>
        <taxon>Chitinophaga</taxon>
    </lineage>
</organism>